<dbReference type="AlphaFoldDB" id="A0A344LQS8"/>
<keyword evidence="5" id="KW-0998">Cell outer membrane</keyword>
<keyword evidence="3" id="KW-0732">Signal</keyword>
<dbReference type="Proteomes" id="UP000251561">
    <property type="component" value="Chromosome"/>
</dbReference>
<accession>A0A344LQS8</accession>
<comment type="similarity">
    <text evidence="2">Belongs to the SusD family.</text>
</comment>
<evidence type="ECO:0000313" key="9">
    <source>
        <dbReference type="EMBL" id="AXB56270.1"/>
    </source>
</evidence>
<evidence type="ECO:0000259" key="8">
    <source>
        <dbReference type="Pfam" id="PF14322"/>
    </source>
</evidence>
<dbReference type="InterPro" id="IPR011990">
    <property type="entry name" value="TPR-like_helical_dom_sf"/>
</dbReference>
<feature type="domain" description="RagB/SusD" evidence="7">
    <location>
        <begin position="368"/>
        <end position="534"/>
    </location>
</feature>
<proteinExistence type="inferred from homology"/>
<keyword evidence="4 6" id="KW-0472">Membrane</keyword>
<evidence type="ECO:0000313" key="10">
    <source>
        <dbReference type="Proteomes" id="UP000251561"/>
    </source>
</evidence>
<dbReference type="KEGG" id="ffl:HYN86_06505"/>
<dbReference type="Gene3D" id="1.25.40.10">
    <property type="entry name" value="Tetratricopeptide repeat domain"/>
    <property type="match status" value="1"/>
</dbReference>
<evidence type="ECO:0000256" key="5">
    <source>
        <dbReference type="ARBA" id="ARBA00023237"/>
    </source>
</evidence>
<evidence type="ECO:0000256" key="2">
    <source>
        <dbReference type="ARBA" id="ARBA00006275"/>
    </source>
</evidence>
<evidence type="ECO:0000259" key="7">
    <source>
        <dbReference type="Pfam" id="PF07980"/>
    </source>
</evidence>
<dbReference type="Gene3D" id="1.10.3780.10">
    <property type="entry name" value="SusD-like"/>
    <property type="match status" value="1"/>
</dbReference>
<dbReference type="Pfam" id="PF07980">
    <property type="entry name" value="SusD_RagB"/>
    <property type="match status" value="1"/>
</dbReference>
<dbReference type="Pfam" id="PF14322">
    <property type="entry name" value="SusD-like_3"/>
    <property type="match status" value="1"/>
</dbReference>
<evidence type="ECO:0000256" key="3">
    <source>
        <dbReference type="ARBA" id="ARBA00022729"/>
    </source>
</evidence>
<keyword evidence="10" id="KW-1185">Reference proteome</keyword>
<evidence type="ECO:0000256" key="4">
    <source>
        <dbReference type="ARBA" id="ARBA00023136"/>
    </source>
</evidence>
<feature type="domain" description="SusD-like N-terminal" evidence="8">
    <location>
        <begin position="105"/>
        <end position="250"/>
    </location>
</feature>
<dbReference type="SUPFAM" id="SSF48452">
    <property type="entry name" value="TPR-like"/>
    <property type="match status" value="1"/>
</dbReference>
<dbReference type="GO" id="GO:0009279">
    <property type="term" value="C:cell outer membrane"/>
    <property type="evidence" value="ECO:0007669"/>
    <property type="project" value="UniProtKB-SubCell"/>
</dbReference>
<dbReference type="RefSeq" id="WP_113677309.1">
    <property type="nucleotide sequence ID" value="NZ_CP030261.1"/>
</dbReference>
<reference evidence="9 10" key="1">
    <citation type="submission" date="2018-06" db="EMBL/GenBank/DDBJ databases">
        <title>Genome sequencing of Flavobacterium.</title>
        <authorList>
            <person name="Baek M.-G."/>
            <person name="Yi H."/>
        </authorList>
    </citation>
    <scope>NUCLEOTIDE SEQUENCE [LARGE SCALE GENOMIC DNA]</scope>
    <source>
        <strain evidence="9 10">HYN0086</strain>
    </source>
</reference>
<keyword evidence="6" id="KW-0812">Transmembrane</keyword>
<keyword evidence="6" id="KW-1133">Transmembrane helix</keyword>
<feature type="transmembrane region" description="Helical" evidence="6">
    <location>
        <begin position="7"/>
        <end position="24"/>
    </location>
</feature>
<organism evidence="9 10">
    <name type="scientific">Flavobacterium fluviale</name>
    <dbReference type="NCBI Taxonomy" id="2249356"/>
    <lineage>
        <taxon>Bacteria</taxon>
        <taxon>Pseudomonadati</taxon>
        <taxon>Bacteroidota</taxon>
        <taxon>Flavobacteriia</taxon>
        <taxon>Flavobacteriales</taxon>
        <taxon>Flavobacteriaceae</taxon>
        <taxon>Flavobacterium</taxon>
    </lineage>
</organism>
<evidence type="ECO:0000256" key="6">
    <source>
        <dbReference type="SAM" id="Phobius"/>
    </source>
</evidence>
<name>A0A344LQS8_9FLAO</name>
<sequence>MKISFKYISYFFLFILGISMTLTSCTDDLNVTPKDDDEFLSETFFQDPASYKQVLAKLYAGLYVGGNDGDGAADISGLGGDFSSYLRLLFVTQEFTTDEAIIAWADGTLPTLNTQTWSPVNEFLYGTYSRASYHISVANEFLRQTTDEKLEARGVDAALKAEIATFRAEARFLRAFSYVNLMDLFGNVPITTENDPVGFFYPEQKTRAEVFAFVESELKDLDNSLANARSNEYGRIDKVAAKFLLAQIYLNSKVYTGTERNNEVATLCSEIINSGYTFADVPYAYLFSADNDRNGAQNEVIFPIVSDGNAIRATGGGMSFILHASIGGSMDAATRGMDGGWQGIRTRKEFVALFPDVTASADKRGTFYTDGQSLDITNVSTFTDGYAVTKYINKNADGSAAQRTDIPDTDFPMFRVSDAYLMYAEAVVRGATTGNLATAVGYINQIRTRAEASQISTANLTLDFILAERGRELFWECHRRTDLIRFGKFTGGDKIWQWKGGTMNGAATESFRDLMPIPAKTIQANPTLKQNPGY</sequence>
<dbReference type="Gene3D" id="1.25.40.390">
    <property type="match status" value="1"/>
</dbReference>
<dbReference type="InterPro" id="IPR012944">
    <property type="entry name" value="SusD_RagB_dom"/>
</dbReference>
<dbReference type="CDD" id="cd08977">
    <property type="entry name" value="SusD"/>
    <property type="match status" value="1"/>
</dbReference>
<evidence type="ECO:0000256" key="1">
    <source>
        <dbReference type="ARBA" id="ARBA00004442"/>
    </source>
</evidence>
<gene>
    <name evidence="9" type="ORF">HYN86_06505</name>
</gene>
<dbReference type="InterPro" id="IPR033985">
    <property type="entry name" value="SusD-like_N"/>
</dbReference>
<comment type="subcellular location">
    <subcellularLocation>
        <location evidence="1">Cell outer membrane</location>
    </subcellularLocation>
</comment>
<dbReference type="PROSITE" id="PS51257">
    <property type="entry name" value="PROKAR_LIPOPROTEIN"/>
    <property type="match status" value="1"/>
</dbReference>
<dbReference type="EMBL" id="CP030261">
    <property type="protein sequence ID" value="AXB56270.1"/>
    <property type="molecule type" value="Genomic_DNA"/>
</dbReference>
<protein>
    <submittedName>
        <fullName evidence="9">RagB/SusD family nutrient uptake outer membrane protein</fullName>
    </submittedName>
</protein>
<dbReference type="OrthoDB" id="5694214at2"/>